<dbReference type="Proteomes" id="UP001165960">
    <property type="component" value="Unassembled WGS sequence"/>
</dbReference>
<accession>A0ACC2UP51</accession>
<sequence>MPSRELFIQGHKDSLLCVCAAPQNMTEALKQTLMCAPVLAYPNFEKPFVVHIDASLTAIGGALSQLDDNRLEHHIG</sequence>
<gene>
    <name evidence="1" type="ORF">DSO57_1018443</name>
</gene>
<comment type="caution">
    <text evidence="1">The sequence shown here is derived from an EMBL/GenBank/DDBJ whole genome shotgun (WGS) entry which is preliminary data.</text>
</comment>
<protein>
    <submittedName>
        <fullName evidence="1">Uncharacterized protein</fullName>
    </submittedName>
</protein>
<name>A0ACC2UP51_9FUNG</name>
<evidence type="ECO:0000313" key="1">
    <source>
        <dbReference type="EMBL" id="KAJ9088899.1"/>
    </source>
</evidence>
<dbReference type="EMBL" id="QTSX02000080">
    <property type="protein sequence ID" value="KAJ9088899.1"/>
    <property type="molecule type" value="Genomic_DNA"/>
</dbReference>
<keyword evidence="2" id="KW-1185">Reference proteome</keyword>
<evidence type="ECO:0000313" key="2">
    <source>
        <dbReference type="Proteomes" id="UP001165960"/>
    </source>
</evidence>
<reference evidence="1" key="1">
    <citation type="submission" date="2022-04" db="EMBL/GenBank/DDBJ databases">
        <title>Genome of the entomopathogenic fungus Entomophthora muscae.</title>
        <authorList>
            <person name="Elya C."/>
            <person name="Lovett B.R."/>
            <person name="Lee E."/>
            <person name="Macias A.M."/>
            <person name="Hajek A.E."/>
            <person name="De Bivort B.L."/>
            <person name="Kasson M.T."/>
            <person name="De Fine Licht H.H."/>
            <person name="Stajich J.E."/>
        </authorList>
    </citation>
    <scope>NUCLEOTIDE SEQUENCE</scope>
    <source>
        <strain evidence="1">Berkeley</strain>
    </source>
</reference>
<organism evidence="1 2">
    <name type="scientific">Entomophthora muscae</name>
    <dbReference type="NCBI Taxonomy" id="34485"/>
    <lineage>
        <taxon>Eukaryota</taxon>
        <taxon>Fungi</taxon>
        <taxon>Fungi incertae sedis</taxon>
        <taxon>Zoopagomycota</taxon>
        <taxon>Entomophthoromycotina</taxon>
        <taxon>Entomophthoromycetes</taxon>
        <taxon>Entomophthorales</taxon>
        <taxon>Entomophthoraceae</taxon>
        <taxon>Entomophthora</taxon>
    </lineage>
</organism>
<proteinExistence type="predicted"/>